<accession>A0A6J4MAK0</accession>
<reference evidence="2" key="1">
    <citation type="submission" date="2020-02" db="EMBL/GenBank/DDBJ databases">
        <authorList>
            <person name="Meier V. D."/>
        </authorList>
    </citation>
    <scope>NUCLEOTIDE SEQUENCE</scope>
    <source>
        <strain evidence="2">AVDCRST_MAG40</strain>
    </source>
</reference>
<proteinExistence type="predicted"/>
<protein>
    <submittedName>
        <fullName evidence="2">Uncharacterized protein</fullName>
    </submittedName>
</protein>
<dbReference type="EMBL" id="CADCTX010000831">
    <property type="protein sequence ID" value="CAA9353623.1"/>
    <property type="molecule type" value="Genomic_DNA"/>
</dbReference>
<organism evidence="2">
    <name type="scientific">uncultured Gemmatimonadaceae bacterium</name>
    <dbReference type="NCBI Taxonomy" id="246130"/>
    <lineage>
        <taxon>Bacteria</taxon>
        <taxon>Pseudomonadati</taxon>
        <taxon>Gemmatimonadota</taxon>
        <taxon>Gemmatimonadia</taxon>
        <taxon>Gemmatimonadales</taxon>
        <taxon>Gemmatimonadaceae</taxon>
        <taxon>environmental samples</taxon>
    </lineage>
</organism>
<feature type="compositionally biased region" description="Low complexity" evidence="1">
    <location>
        <begin position="53"/>
        <end position="62"/>
    </location>
</feature>
<feature type="non-terminal residue" evidence="2">
    <location>
        <position position="134"/>
    </location>
</feature>
<feature type="compositionally biased region" description="Basic residues" evidence="1">
    <location>
        <begin position="18"/>
        <end position="39"/>
    </location>
</feature>
<feature type="region of interest" description="Disordered" evidence="1">
    <location>
        <begin position="1"/>
        <end position="134"/>
    </location>
</feature>
<name>A0A6J4MAK0_9BACT</name>
<feature type="compositionally biased region" description="Basic residues" evidence="1">
    <location>
        <begin position="63"/>
        <end position="74"/>
    </location>
</feature>
<dbReference type="AlphaFoldDB" id="A0A6J4MAK0"/>
<evidence type="ECO:0000256" key="1">
    <source>
        <dbReference type="SAM" id="MobiDB-lite"/>
    </source>
</evidence>
<feature type="compositionally biased region" description="Low complexity" evidence="1">
    <location>
        <begin position="99"/>
        <end position="115"/>
    </location>
</feature>
<evidence type="ECO:0000313" key="2">
    <source>
        <dbReference type="EMBL" id="CAA9353623.1"/>
    </source>
</evidence>
<sequence length="134" mass="14891">VAEPLHRRAGQPHPPARAAHRGGHRPRLPPLARAHRRVRGGGDQQPRRRPRPAGRGARARGAGARRRDRGLRGRARADRRALRQPRRRARRLPRRARRAPGGPLLAAGRAGGPVLARDRRQRGRAAPASQPRRV</sequence>
<gene>
    <name evidence="2" type="ORF">AVDCRST_MAG40-3030</name>
</gene>
<feature type="non-terminal residue" evidence="2">
    <location>
        <position position="1"/>
    </location>
</feature>
<feature type="compositionally biased region" description="Basic residues" evidence="1">
    <location>
        <begin position="82"/>
        <end position="98"/>
    </location>
</feature>